<dbReference type="PANTHER" id="PTHR37817">
    <property type="entry name" value="N-ACETYLTRANSFERASE EIS"/>
    <property type="match status" value="1"/>
</dbReference>
<dbReference type="PROSITE" id="PS51186">
    <property type="entry name" value="GNAT"/>
    <property type="match status" value="1"/>
</dbReference>
<reference evidence="2" key="1">
    <citation type="submission" date="2021-11" db="EMBL/GenBank/DDBJ databases">
        <title>Streptomyces corallinus and Kineosporia corallina sp. nov., two new coral-derived marine actinobacteria.</title>
        <authorList>
            <person name="Buangrab K."/>
            <person name="Sutthacheep M."/>
            <person name="Yeemin T."/>
            <person name="Harunari E."/>
            <person name="Igarashi Y."/>
            <person name="Sripreechasak P."/>
            <person name="Kanchanasin P."/>
            <person name="Tanasupawat S."/>
            <person name="Phongsopitanun W."/>
        </authorList>
    </citation>
    <scope>NUCLEOTIDE SEQUENCE</scope>
    <source>
        <strain evidence="2">JCM 31032</strain>
    </source>
</reference>
<dbReference type="GO" id="GO:0030649">
    <property type="term" value="P:aminoglycoside antibiotic catabolic process"/>
    <property type="evidence" value="ECO:0007669"/>
    <property type="project" value="TreeGrafter"/>
</dbReference>
<dbReference type="Gene3D" id="3.30.1050.10">
    <property type="entry name" value="SCP2 sterol-binding domain"/>
    <property type="match status" value="1"/>
</dbReference>
<comment type="caution">
    <text evidence="2">The sequence shown here is derived from an EMBL/GenBank/DDBJ whole genome shotgun (WGS) entry which is preliminary data.</text>
</comment>
<sequence>MTASAINLSPVGPDEVEQWAEVARLGFLDARRASSERIQALHLMMTEQRLWTASRDGVAHGTYRSWDVDLPVPGRGTVPGLAITSVTVLPGYRRRGVASAIIGSAFAECRERGLALAYLIPSQAPIYGRFGFGAALETVDLVVDTARVHFARPVDIVLEPTNDAGLRAVAPDLYASVAAGMPGALPRTGQWWDWICGLYPDADKEQLRPAVIARDSAGSVVGTASYRPIGEWTLDEPAGISVHDLTASTPAAYQALWQFLADLEPVDRVIAENRPVHEPLTWMLTDRRAVSESHRTDFDWVRILDVPTCLTARAAQGVGRVVLEVVDPDGFAAGRWQMDADEDGRVSVAATGRSADVTMPVQTLGSIYLGANPLTRLQSAGLVDEHRAGAVRLLDRMLSWAPEGTVGHTWF</sequence>
<dbReference type="SUPFAM" id="SSF55729">
    <property type="entry name" value="Acyl-CoA N-acyltransferases (Nat)"/>
    <property type="match status" value="1"/>
</dbReference>
<keyword evidence="3" id="KW-1185">Reference proteome</keyword>
<evidence type="ECO:0000313" key="3">
    <source>
        <dbReference type="Proteomes" id="UP001138997"/>
    </source>
</evidence>
<dbReference type="Proteomes" id="UP001138997">
    <property type="component" value="Unassembled WGS sequence"/>
</dbReference>
<dbReference type="Gene3D" id="3.40.630.30">
    <property type="match status" value="2"/>
</dbReference>
<proteinExistence type="predicted"/>
<dbReference type="InterPro" id="IPR016181">
    <property type="entry name" value="Acyl_CoA_acyltransferase"/>
</dbReference>
<dbReference type="EMBL" id="JAJOMB010000001">
    <property type="protein sequence ID" value="MCD5309685.1"/>
    <property type="molecule type" value="Genomic_DNA"/>
</dbReference>
<dbReference type="InterPro" id="IPR051554">
    <property type="entry name" value="Acetyltransferase_Eis"/>
</dbReference>
<dbReference type="PANTHER" id="PTHR37817:SF1">
    <property type="entry name" value="N-ACETYLTRANSFERASE EIS"/>
    <property type="match status" value="1"/>
</dbReference>
<dbReference type="AlphaFoldDB" id="A0A9X1SSJ6"/>
<dbReference type="InterPro" id="IPR000182">
    <property type="entry name" value="GNAT_dom"/>
</dbReference>
<dbReference type="CDD" id="cd04301">
    <property type="entry name" value="NAT_SF"/>
    <property type="match status" value="1"/>
</dbReference>
<dbReference type="Pfam" id="PF13530">
    <property type="entry name" value="SCP2_2"/>
    <property type="match status" value="1"/>
</dbReference>
<dbReference type="GO" id="GO:0034069">
    <property type="term" value="F:aminoglycoside N-acetyltransferase activity"/>
    <property type="evidence" value="ECO:0007669"/>
    <property type="project" value="TreeGrafter"/>
</dbReference>
<dbReference type="EC" id="2.3.1.-" evidence="2"/>
<name>A0A9X1SSJ6_9ACTN</name>
<feature type="domain" description="N-acetyltransferase" evidence="1">
    <location>
        <begin position="6"/>
        <end position="155"/>
    </location>
</feature>
<keyword evidence="2" id="KW-0012">Acyltransferase</keyword>
<protein>
    <submittedName>
        <fullName evidence="2">GNAT family N-acetyltransferase</fullName>
        <ecNumber evidence="2">2.3.1.-</ecNumber>
    </submittedName>
</protein>
<dbReference type="InterPro" id="IPR036527">
    <property type="entry name" value="SCP2_sterol-bd_dom_sf"/>
</dbReference>
<dbReference type="SUPFAM" id="SSF55718">
    <property type="entry name" value="SCP-like"/>
    <property type="match status" value="1"/>
</dbReference>
<keyword evidence="2" id="KW-0808">Transferase</keyword>
<dbReference type="Pfam" id="PF17668">
    <property type="entry name" value="Acetyltransf_17"/>
    <property type="match status" value="1"/>
</dbReference>
<evidence type="ECO:0000313" key="2">
    <source>
        <dbReference type="EMBL" id="MCD5309685.1"/>
    </source>
</evidence>
<dbReference type="InterPro" id="IPR025559">
    <property type="entry name" value="Eis_dom"/>
</dbReference>
<dbReference type="RefSeq" id="WP_231438607.1">
    <property type="nucleotide sequence ID" value="NZ_JAJOMB010000001.1"/>
</dbReference>
<organism evidence="2 3">
    <name type="scientific">Kineosporia babensis</name>
    <dbReference type="NCBI Taxonomy" id="499548"/>
    <lineage>
        <taxon>Bacteria</taxon>
        <taxon>Bacillati</taxon>
        <taxon>Actinomycetota</taxon>
        <taxon>Actinomycetes</taxon>
        <taxon>Kineosporiales</taxon>
        <taxon>Kineosporiaceae</taxon>
        <taxon>Kineosporia</taxon>
    </lineage>
</organism>
<accession>A0A9X1SSJ6</accession>
<dbReference type="Pfam" id="PF13527">
    <property type="entry name" value="Acetyltransf_9"/>
    <property type="match status" value="1"/>
</dbReference>
<gene>
    <name evidence="2" type="ORF">LR394_02165</name>
</gene>
<dbReference type="InterPro" id="IPR041380">
    <property type="entry name" value="Acetyltransf_17"/>
</dbReference>
<evidence type="ECO:0000259" key="1">
    <source>
        <dbReference type="PROSITE" id="PS51186"/>
    </source>
</evidence>